<feature type="transmembrane region" description="Helical" evidence="9">
    <location>
        <begin position="497"/>
        <end position="515"/>
    </location>
</feature>
<feature type="transmembrane region" description="Helical" evidence="9">
    <location>
        <begin position="761"/>
        <end position="784"/>
    </location>
</feature>
<dbReference type="Proteomes" id="UP000654075">
    <property type="component" value="Unassembled WGS sequence"/>
</dbReference>
<evidence type="ECO:0000313" key="11">
    <source>
        <dbReference type="EMBL" id="CAE8599345.1"/>
    </source>
</evidence>
<protein>
    <recommendedName>
        <fullName evidence="10">Anoctamin transmembrane domain-containing protein</fullName>
    </recommendedName>
</protein>
<feature type="compositionally biased region" description="Basic and acidic residues" evidence="8">
    <location>
        <begin position="1"/>
        <end position="19"/>
    </location>
</feature>
<dbReference type="GO" id="GO:0005254">
    <property type="term" value="F:chloride channel activity"/>
    <property type="evidence" value="ECO:0007669"/>
    <property type="project" value="TreeGrafter"/>
</dbReference>
<dbReference type="PANTHER" id="PTHR12308">
    <property type="entry name" value="ANOCTAMIN"/>
    <property type="match status" value="1"/>
</dbReference>
<evidence type="ECO:0000256" key="4">
    <source>
        <dbReference type="ARBA" id="ARBA00022692"/>
    </source>
</evidence>
<feature type="compositionally biased region" description="Acidic residues" evidence="8">
    <location>
        <begin position="108"/>
        <end position="121"/>
    </location>
</feature>
<feature type="domain" description="Anoctamin transmembrane" evidence="10">
    <location>
        <begin position="314"/>
        <end position="828"/>
    </location>
</feature>
<dbReference type="InterPro" id="IPR007130">
    <property type="entry name" value="DAGAT"/>
</dbReference>
<keyword evidence="4 9" id="KW-0812">Transmembrane</keyword>
<dbReference type="EMBL" id="CAJNNV010011028">
    <property type="protein sequence ID" value="CAE8599345.1"/>
    <property type="molecule type" value="Genomic_DNA"/>
</dbReference>
<feature type="transmembrane region" description="Helical" evidence="9">
    <location>
        <begin position="425"/>
        <end position="444"/>
    </location>
</feature>
<feature type="region of interest" description="Disordered" evidence="8">
    <location>
        <begin position="105"/>
        <end position="125"/>
    </location>
</feature>
<keyword evidence="5 9" id="KW-1133">Transmembrane helix</keyword>
<evidence type="ECO:0000256" key="3">
    <source>
        <dbReference type="ARBA" id="ARBA00022679"/>
    </source>
</evidence>
<evidence type="ECO:0000256" key="8">
    <source>
        <dbReference type="SAM" id="MobiDB-lite"/>
    </source>
</evidence>
<dbReference type="InterPro" id="IPR007632">
    <property type="entry name" value="Anoctamin"/>
</dbReference>
<evidence type="ECO:0000256" key="2">
    <source>
        <dbReference type="ARBA" id="ARBA00005420"/>
    </source>
</evidence>
<feature type="transmembrane region" description="Helical" evidence="9">
    <location>
        <begin position="800"/>
        <end position="821"/>
    </location>
</feature>
<dbReference type="Pfam" id="PF03982">
    <property type="entry name" value="DAGAT"/>
    <property type="match status" value="1"/>
</dbReference>
<dbReference type="PANTHER" id="PTHR12308:SF73">
    <property type="entry name" value="ANOCTAMIN"/>
    <property type="match status" value="1"/>
</dbReference>
<feature type="region of interest" description="Disordered" evidence="8">
    <location>
        <begin position="1"/>
        <end position="27"/>
    </location>
</feature>
<dbReference type="OrthoDB" id="10263961at2759"/>
<keyword evidence="7" id="KW-0012">Acyltransferase</keyword>
<gene>
    <name evidence="11" type="ORF">PGLA1383_LOCUS17696</name>
</gene>
<evidence type="ECO:0000259" key="10">
    <source>
        <dbReference type="Pfam" id="PF04547"/>
    </source>
</evidence>
<proteinExistence type="inferred from homology"/>
<evidence type="ECO:0000256" key="5">
    <source>
        <dbReference type="ARBA" id="ARBA00022989"/>
    </source>
</evidence>
<evidence type="ECO:0000256" key="7">
    <source>
        <dbReference type="ARBA" id="ARBA00023315"/>
    </source>
</evidence>
<comment type="subcellular location">
    <subcellularLocation>
        <location evidence="1">Membrane</location>
        <topology evidence="1">Multi-pass membrane protein</topology>
    </subcellularLocation>
</comment>
<evidence type="ECO:0000313" key="12">
    <source>
        <dbReference type="Proteomes" id="UP000654075"/>
    </source>
</evidence>
<dbReference type="Pfam" id="PF04547">
    <property type="entry name" value="Anoctamin"/>
    <property type="match status" value="1"/>
</dbReference>
<comment type="similarity">
    <text evidence="2">Belongs to the diacylglycerol acyltransferase family.</text>
</comment>
<reference evidence="11" key="1">
    <citation type="submission" date="2021-02" db="EMBL/GenBank/DDBJ databases">
        <authorList>
            <person name="Dougan E. K."/>
            <person name="Rhodes N."/>
            <person name="Thang M."/>
            <person name="Chan C."/>
        </authorList>
    </citation>
    <scope>NUCLEOTIDE SEQUENCE</scope>
</reference>
<dbReference type="GO" id="GO:0008374">
    <property type="term" value="F:O-acyltransferase activity"/>
    <property type="evidence" value="ECO:0007669"/>
    <property type="project" value="InterPro"/>
</dbReference>
<keyword evidence="12" id="KW-1185">Reference proteome</keyword>
<keyword evidence="6 9" id="KW-0472">Membrane</keyword>
<comment type="caution">
    <text evidence="11">The sequence shown here is derived from an EMBL/GenBank/DDBJ whole genome shotgun (WGS) entry which is preliminary data.</text>
</comment>
<dbReference type="AlphaFoldDB" id="A0A813EFK8"/>
<accession>A0A813EFK8</accession>
<keyword evidence="3" id="KW-0808">Transferase</keyword>
<feature type="transmembrane region" description="Helical" evidence="9">
    <location>
        <begin position="627"/>
        <end position="646"/>
    </location>
</feature>
<feature type="transmembrane region" description="Helical" evidence="9">
    <location>
        <begin position="710"/>
        <end position="737"/>
    </location>
</feature>
<evidence type="ECO:0000256" key="9">
    <source>
        <dbReference type="SAM" id="Phobius"/>
    </source>
</evidence>
<organism evidence="11 12">
    <name type="scientific">Polarella glacialis</name>
    <name type="common">Dinoflagellate</name>
    <dbReference type="NCBI Taxonomy" id="89957"/>
    <lineage>
        <taxon>Eukaryota</taxon>
        <taxon>Sar</taxon>
        <taxon>Alveolata</taxon>
        <taxon>Dinophyceae</taxon>
        <taxon>Suessiales</taxon>
        <taxon>Suessiaceae</taxon>
        <taxon>Polarella</taxon>
    </lineage>
</organism>
<feature type="transmembrane region" description="Helical" evidence="9">
    <location>
        <begin position="363"/>
        <end position="380"/>
    </location>
</feature>
<name>A0A813EFK8_POLGL</name>
<sequence length="1113" mass="126509">MTREAEAAAPLIDHRDLEPAPHATGNGKSKAYVYALRQEIFLDDSDATVVFVMPNLNHKPAPKSAGLCSCGGGPDESATDLLEEKLMSEDFRKILRRMFMVMGPMPQEDPESDSGMEEDGQPAELSRTQTAKIKAMGQEAEELLGTFEDGMTRREFILKARGIVQQMIEKSGLKIEKFVSIDGDMEFWKVAFESDTQWARALAVKFGYSLPFSKKAYQRLGKNMPMLNGRRMPAHHEFQDHPDLIEDLEPFRTVDLIRLIMQQLLSDFNLEEMQKEGVITKWFPGAKCEGDHSMKSVYHHFWNIMPSPSEYEAIRNYFGEEVGFFFRFYGYFLHALSLLVIPAFCVCLAQSDYLLVITYQQQNYLKMLFGLMVAIWAIHFQRFFEFKANDECHRWGMANNKSQHVHELKLSQVQQRQSSWLEQNIGNAAMLVYTLGFVYAISIVSFHTKDRYSRSIASTATTFVFSFFWGMIAPKVVKLEDHATSTRETNALTKRLAFVKLFLFLFPLCNVAFLSNATRKVCADTYEKAAEMIFDPNAFEHYDPSEIGPNTTVFRNWVDRNLMGQSDGWGTALDIMNVLGMATPLPEGQVCVRGCMPQLCDPISASDRRPSCLTDCYFELQTSLQTLFLSHLACTIAFMVIGMLFVQYKARKEMSEKETRKTTRSLSAMDSSHLQRHDYSFLQFQEKSFDEAPYEYLSWGGSYVEDFLEVVLAFAVLACFGIICPYLAIAGFLIQVIENRVLLFRMIHVTCRPFPTAADGIGGWGMIIEIVVNVALLINGLLIVTQMRTHMDVWGSKCKFVFFACWALSLLFFKMFLQALLPDISPSFIEALDKNTLFLAAQREDRVLPIVLWLALSRLYTRADDPRFFFPYQHQHLYLHMKYIWPAEMHPQTRTVKCPIIFCIVPHGVLPFGIDYATIDHIGGRICRWVAAPILFKMPFIGGYMKKAGVMPANAQNIKETLSKSENVGIVLDGVAGIFQPRSENQEAAWLLQRKGIVKIALQSGAALVPIYGFGHTSLLTALVDPFKLLEKLSIKLDISIVPFLGRWGLPMGPPRRAPVAMALGRPLQCPLMKDPRQEDIDKYHLEMLDSFKHTFDTHKDAFGWGAKSLVMV</sequence>
<evidence type="ECO:0000256" key="1">
    <source>
        <dbReference type="ARBA" id="ARBA00004141"/>
    </source>
</evidence>
<feature type="transmembrane region" description="Helical" evidence="9">
    <location>
        <begin position="328"/>
        <end position="351"/>
    </location>
</feature>
<dbReference type="GO" id="GO:0016020">
    <property type="term" value="C:membrane"/>
    <property type="evidence" value="ECO:0007669"/>
    <property type="project" value="UniProtKB-SubCell"/>
</dbReference>
<evidence type="ECO:0000256" key="6">
    <source>
        <dbReference type="ARBA" id="ARBA00023136"/>
    </source>
</evidence>
<dbReference type="InterPro" id="IPR049452">
    <property type="entry name" value="Anoctamin_TM"/>
</dbReference>